<keyword evidence="1" id="KW-0812">Transmembrane</keyword>
<dbReference type="OrthoDB" id="9963269at2"/>
<dbReference type="EMBL" id="FNKP01000002">
    <property type="protein sequence ID" value="SDR37178.1"/>
    <property type="molecule type" value="Genomic_DNA"/>
</dbReference>
<feature type="transmembrane region" description="Helical" evidence="1">
    <location>
        <begin position="39"/>
        <end position="60"/>
    </location>
</feature>
<gene>
    <name evidence="2" type="ORF">SAMN05443245_5193</name>
</gene>
<dbReference type="RefSeq" id="WP_074769920.1">
    <property type="nucleotide sequence ID" value="NZ_FNKP01000002.1"/>
</dbReference>
<proteinExistence type="predicted"/>
<keyword evidence="3" id="KW-1185">Reference proteome</keyword>
<name>A0A1H1IIJ8_9BURK</name>
<organism evidence="2 3">
    <name type="scientific">Paraburkholderia fungorum</name>
    <dbReference type="NCBI Taxonomy" id="134537"/>
    <lineage>
        <taxon>Bacteria</taxon>
        <taxon>Pseudomonadati</taxon>
        <taxon>Pseudomonadota</taxon>
        <taxon>Betaproteobacteria</taxon>
        <taxon>Burkholderiales</taxon>
        <taxon>Burkholderiaceae</taxon>
        <taxon>Paraburkholderia</taxon>
    </lineage>
</organism>
<evidence type="ECO:0000256" key="1">
    <source>
        <dbReference type="SAM" id="Phobius"/>
    </source>
</evidence>
<keyword evidence="1" id="KW-1133">Transmembrane helix</keyword>
<dbReference type="AlphaFoldDB" id="A0A1H1IIJ8"/>
<keyword evidence="1" id="KW-0472">Membrane</keyword>
<evidence type="ECO:0000313" key="3">
    <source>
        <dbReference type="Proteomes" id="UP000183487"/>
    </source>
</evidence>
<accession>A0A1H1IIJ8</accession>
<dbReference type="Proteomes" id="UP000183487">
    <property type="component" value="Unassembled WGS sequence"/>
</dbReference>
<protein>
    <submittedName>
        <fullName evidence="2">Uncharacterized protein</fullName>
    </submittedName>
</protein>
<evidence type="ECO:0000313" key="2">
    <source>
        <dbReference type="EMBL" id="SDR37178.1"/>
    </source>
</evidence>
<reference evidence="3" key="1">
    <citation type="submission" date="2016-10" db="EMBL/GenBank/DDBJ databases">
        <authorList>
            <person name="Varghese N."/>
        </authorList>
    </citation>
    <scope>NUCLEOTIDE SEQUENCE [LARGE SCALE GENOMIC DNA]</scope>
    <source>
        <strain evidence="3">GAS106B</strain>
    </source>
</reference>
<sequence>MSSTYFETEDAKVCISDAAYAALADEQRMQRLDPIYDKVRFASLAGALVCIAALTVKAALGV</sequence>